<dbReference type="AlphaFoldDB" id="A0A3N4MIS8"/>
<dbReference type="GO" id="GO:0003677">
    <property type="term" value="F:DNA binding"/>
    <property type="evidence" value="ECO:0007669"/>
    <property type="project" value="InterPro"/>
</dbReference>
<feature type="domain" description="Transposase IS110-like N-terminal" evidence="1">
    <location>
        <begin position="3"/>
        <end position="149"/>
    </location>
</feature>
<reference evidence="3 4" key="1">
    <citation type="submission" date="2018-11" db="EMBL/GenBank/DDBJ databases">
        <title>Neisseria weixii sp. nov. isolated from the rectal contents of plateau pika (Ochotona cruzoniae).</title>
        <authorList>
            <person name="Zhang G."/>
        </authorList>
    </citation>
    <scope>NUCLEOTIDE SEQUENCE [LARGE SCALE GENOMIC DNA]</scope>
    <source>
        <strain evidence="3 4">10009</strain>
    </source>
</reference>
<dbReference type="GO" id="GO:0006313">
    <property type="term" value="P:DNA transposition"/>
    <property type="evidence" value="ECO:0007669"/>
    <property type="project" value="InterPro"/>
</dbReference>
<feature type="domain" description="Transposase IS116/IS110/IS902 C-terminal" evidence="2">
    <location>
        <begin position="192"/>
        <end position="269"/>
    </location>
</feature>
<dbReference type="OrthoDB" id="9795150at2"/>
<evidence type="ECO:0000313" key="4">
    <source>
        <dbReference type="Proteomes" id="UP000272412"/>
    </source>
</evidence>
<proteinExistence type="predicted"/>
<dbReference type="Pfam" id="PF02371">
    <property type="entry name" value="Transposase_20"/>
    <property type="match status" value="1"/>
</dbReference>
<dbReference type="EMBL" id="RPFL01000120">
    <property type="protein sequence ID" value="RPD82965.1"/>
    <property type="molecule type" value="Genomic_DNA"/>
</dbReference>
<dbReference type="RefSeq" id="WP_148083963.1">
    <property type="nucleotide sequence ID" value="NZ_RPFL01000120.1"/>
</dbReference>
<evidence type="ECO:0000259" key="1">
    <source>
        <dbReference type="Pfam" id="PF01548"/>
    </source>
</evidence>
<dbReference type="PANTHER" id="PTHR33055:SF3">
    <property type="entry name" value="PUTATIVE TRANSPOSASE FOR IS117-RELATED"/>
    <property type="match status" value="1"/>
</dbReference>
<dbReference type="InterPro" id="IPR002525">
    <property type="entry name" value="Transp_IS110-like_N"/>
</dbReference>
<protein>
    <submittedName>
        <fullName evidence="3">Transposase</fullName>
    </submittedName>
</protein>
<organism evidence="3 4">
    <name type="scientific">Neisseria weixii</name>
    <dbReference type="NCBI Taxonomy" id="1853276"/>
    <lineage>
        <taxon>Bacteria</taxon>
        <taxon>Pseudomonadati</taxon>
        <taxon>Pseudomonadota</taxon>
        <taxon>Betaproteobacteria</taxon>
        <taxon>Neisseriales</taxon>
        <taxon>Neisseriaceae</taxon>
        <taxon>Neisseria</taxon>
    </lineage>
</organism>
<accession>A0A3N4MIS8</accession>
<evidence type="ECO:0000259" key="2">
    <source>
        <dbReference type="Pfam" id="PF02371"/>
    </source>
</evidence>
<keyword evidence="4" id="KW-1185">Reference proteome</keyword>
<name>A0A3N4MIS8_9NEIS</name>
<dbReference type="GO" id="GO:0004803">
    <property type="term" value="F:transposase activity"/>
    <property type="evidence" value="ECO:0007669"/>
    <property type="project" value="InterPro"/>
</dbReference>
<feature type="non-terminal residue" evidence="3">
    <location>
        <position position="290"/>
    </location>
</feature>
<dbReference type="InterPro" id="IPR047650">
    <property type="entry name" value="Transpos_IS110"/>
</dbReference>
<dbReference type="Proteomes" id="UP000272412">
    <property type="component" value="Unassembled WGS sequence"/>
</dbReference>
<dbReference type="PANTHER" id="PTHR33055">
    <property type="entry name" value="TRANSPOSASE FOR INSERTION SEQUENCE ELEMENT IS1111A"/>
    <property type="match status" value="1"/>
</dbReference>
<gene>
    <name evidence="3" type="ORF">EGK74_14010</name>
</gene>
<dbReference type="InterPro" id="IPR003346">
    <property type="entry name" value="Transposase_20"/>
</dbReference>
<evidence type="ECO:0000313" key="3">
    <source>
        <dbReference type="EMBL" id="RPD82965.1"/>
    </source>
</evidence>
<sequence length="290" mass="33212">MYLGIDVSKLTIDCCLISDGQYHQKRFSNNTKGFHQLTDWLNGHQAPETLHCVCEATGTYYEALAEYLHHRCTITVENPRRIKGYAVAELQRSKTDKQDSKLIAQYCQDRHHKLKPWQPPTAEQKQLQELSRYLDHLKQQRAAEKTKHHEAPVYIKSHIQTTIDNLTSQIQTVKKQLLAFYKTHTDYNIHRKTLKTITGIGEQAAAVLLAVYKRHSFKTAKQFTAYLGLDPRQHQSGTSVNGKNRISKIGNADIRKSLYMPALVAYRCNAFPDFAGRLKAKGKPIKLILV</sequence>
<comment type="caution">
    <text evidence="3">The sequence shown here is derived from an EMBL/GenBank/DDBJ whole genome shotgun (WGS) entry which is preliminary data.</text>
</comment>
<dbReference type="Pfam" id="PF01548">
    <property type="entry name" value="DEDD_Tnp_IS110"/>
    <property type="match status" value="1"/>
</dbReference>